<evidence type="ECO:0000313" key="1">
    <source>
        <dbReference type="EMBL" id="TGE72078.1"/>
    </source>
</evidence>
<dbReference type="Proteomes" id="UP000297646">
    <property type="component" value="Unassembled WGS sequence"/>
</dbReference>
<accession>A0A4Z0RZH4</accession>
<comment type="caution">
    <text evidence="1">The sequence shown here is derived from an EMBL/GenBank/DDBJ whole genome shotgun (WGS) entry which is preliminary data.</text>
</comment>
<sequence>MMLQMSNMKVTPYFALQTEIADKVPAVANFKRLNDGKLAFADAEGKEISESKLSKKQRDLLADLCYVQYDLSQGDGYLTTSDFFK</sequence>
<organism evidence="1 2">
    <name type="scientific">Weissella confusa</name>
    <name type="common">Lactobacillus confusus</name>
    <dbReference type="NCBI Taxonomy" id="1583"/>
    <lineage>
        <taxon>Bacteria</taxon>
        <taxon>Bacillati</taxon>
        <taxon>Bacillota</taxon>
        <taxon>Bacilli</taxon>
        <taxon>Lactobacillales</taxon>
        <taxon>Lactobacillaceae</taxon>
        <taxon>Weissella</taxon>
    </lineage>
</organism>
<name>A0A4Z0RZH4_WEICO</name>
<dbReference type="EMBL" id="PVSN01000044">
    <property type="protein sequence ID" value="TGE72078.1"/>
    <property type="molecule type" value="Genomic_DNA"/>
</dbReference>
<protein>
    <submittedName>
        <fullName evidence="1">Uncharacterized protein</fullName>
    </submittedName>
</protein>
<proteinExistence type="predicted"/>
<dbReference type="RefSeq" id="WP_135519738.1">
    <property type="nucleotide sequence ID" value="NZ_PVSN01000044.1"/>
</dbReference>
<dbReference type="AlphaFoldDB" id="A0A4Z0RZH4"/>
<reference evidence="1 2" key="1">
    <citation type="submission" date="2018-03" db="EMBL/GenBank/DDBJ databases">
        <title>Genome sequencing of Weissella confusa isolates.</title>
        <authorList>
            <person name="Kajala I."/>
            <person name="Baruah R."/>
            <person name="Bergsveinson J."/>
            <person name="Juvonen R."/>
            <person name="Ziola B."/>
        </authorList>
    </citation>
    <scope>NUCLEOTIDE SEQUENCE [LARGE SCALE GENOMIC DNA]</scope>
    <source>
        <strain evidence="1 2">VTT E-062653</strain>
    </source>
</reference>
<gene>
    <name evidence="1" type="ORF">C6P11_06765</name>
</gene>
<evidence type="ECO:0000313" key="2">
    <source>
        <dbReference type="Proteomes" id="UP000297646"/>
    </source>
</evidence>